<dbReference type="InterPro" id="IPR035093">
    <property type="entry name" value="RelE/ParE_toxin_dom_sf"/>
</dbReference>
<evidence type="ECO:0008006" key="3">
    <source>
        <dbReference type="Google" id="ProtNLM"/>
    </source>
</evidence>
<proteinExistence type="predicted"/>
<evidence type="ECO:0000313" key="1">
    <source>
        <dbReference type="EMBL" id="NEN25803.1"/>
    </source>
</evidence>
<dbReference type="Proteomes" id="UP000486602">
    <property type="component" value="Unassembled WGS sequence"/>
</dbReference>
<dbReference type="RefSeq" id="WP_163287248.1">
    <property type="nucleotide sequence ID" value="NZ_JAAGVY010000083.1"/>
</dbReference>
<reference evidence="1 2" key="1">
    <citation type="submission" date="2020-02" db="EMBL/GenBank/DDBJ databases">
        <title>Out from the shadows clarifying the taxonomy of the family Cryomorphaceae and related taxa by utilizing the GTDB taxonomic framework.</title>
        <authorList>
            <person name="Bowman J.P."/>
        </authorList>
    </citation>
    <scope>NUCLEOTIDE SEQUENCE [LARGE SCALE GENOMIC DNA]</scope>
    <source>
        <strain evidence="1 2">QSSC 1-22</strain>
    </source>
</reference>
<dbReference type="AlphaFoldDB" id="A0A7K3WVZ1"/>
<protein>
    <recommendedName>
        <fullName evidence="3">Type II toxin-antitoxin system RelE/ParE family toxin</fullName>
    </recommendedName>
</protein>
<evidence type="ECO:0000313" key="2">
    <source>
        <dbReference type="Proteomes" id="UP000486602"/>
    </source>
</evidence>
<organism evidence="1 2">
    <name type="scientific">Cryomorpha ignava</name>
    <dbReference type="NCBI Taxonomy" id="101383"/>
    <lineage>
        <taxon>Bacteria</taxon>
        <taxon>Pseudomonadati</taxon>
        <taxon>Bacteroidota</taxon>
        <taxon>Flavobacteriia</taxon>
        <taxon>Flavobacteriales</taxon>
        <taxon>Cryomorphaceae</taxon>
        <taxon>Cryomorpha</taxon>
    </lineage>
</organism>
<accession>A0A7K3WVZ1</accession>
<dbReference type="EMBL" id="JAAGVY010000083">
    <property type="protein sequence ID" value="NEN25803.1"/>
    <property type="molecule type" value="Genomic_DNA"/>
</dbReference>
<gene>
    <name evidence="1" type="ORF">G3O08_20140</name>
</gene>
<dbReference type="Gene3D" id="3.30.2310.20">
    <property type="entry name" value="RelE-like"/>
    <property type="match status" value="1"/>
</dbReference>
<name>A0A7K3WVZ1_9FLAO</name>
<comment type="caution">
    <text evidence="1">The sequence shown here is derived from an EMBL/GenBank/DDBJ whole genome shotgun (WGS) entry which is preliminary data.</text>
</comment>
<keyword evidence="2" id="KW-1185">Reference proteome</keyword>
<sequence length="99" mass="11879">MSYQIKWTDESEFTLNKNLEYLSEKWDLLTINNFLNEVDAEIDRIALNPKLYGVHNKLEKVHRCVINRHITLFYKIVSSEKIDLLTFWNTHQDPIELKV</sequence>